<organism evidence="7 8">
    <name type="scientific">Nonlabens spongiae</name>
    <dbReference type="NCBI Taxonomy" id="331648"/>
    <lineage>
        <taxon>Bacteria</taxon>
        <taxon>Pseudomonadati</taxon>
        <taxon>Bacteroidota</taxon>
        <taxon>Flavobacteriia</taxon>
        <taxon>Flavobacteriales</taxon>
        <taxon>Flavobacteriaceae</taxon>
        <taxon>Nonlabens</taxon>
    </lineage>
</organism>
<evidence type="ECO:0000313" key="8">
    <source>
        <dbReference type="Proteomes" id="UP000193431"/>
    </source>
</evidence>
<dbReference type="PANTHER" id="PTHR34183:SF8">
    <property type="entry name" value="ENDOLYTIC PEPTIDOGLYCAN TRANSGLYCOSYLASE RLPA-RELATED"/>
    <property type="match status" value="1"/>
</dbReference>
<dbReference type="GO" id="GO:0008932">
    <property type="term" value="F:lytic endotransglycosylase activity"/>
    <property type="evidence" value="ECO:0007669"/>
    <property type="project" value="UniProtKB-UniRule"/>
</dbReference>
<dbReference type="InterPro" id="IPR034718">
    <property type="entry name" value="RlpA"/>
</dbReference>
<keyword evidence="1 4" id="KW-0732">Signal</keyword>
<dbReference type="PANTHER" id="PTHR34183">
    <property type="entry name" value="ENDOLYTIC PEPTIDOGLYCAN TRANSGLYCOSYLASE RLPA"/>
    <property type="match status" value="1"/>
</dbReference>
<keyword evidence="2 4" id="KW-0456">Lyase</keyword>
<comment type="similarity">
    <text evidence="4 5">Belongs to the RlpA family.</text>
</comment>
<dbReference type="GO" id="GO:0000270">
    <property type="term" value="P:peptidoglycan metabolic process"/>
    <property type="evidence" value="ECO:0007669"/>
    <property type="project" value="UniProtKB-UniRule"/>
</dbReference>
<evidence type="ECO:0000256" key="1">
    <source>
        <dbReference type="ARBA" id="ARBA00022729"/>
    </source>
</evidence>
<dbReference type="SUPFAM" id="SSF110997">
    <property type="entry name" value="Sporulation related repeat"/>
    <property type="match status" value="1"/>
</dbReference>
<feature type="signal peptide" evidence="4">
    <location>
        <begin position="1"/>
        <end position="20"/>
    </location>
</feature>
<dbReference type="AlphaFoldDB" id="A0A1W6MHC0"/>
<proteinExistence type="inferred from homology"/>
<evidence type="ECO:0000256" key="4">
    <source>
        <dbReference type="HAMAP-Rule" id="MF_02071"/>
    </source>
</evidence>
<comment type="function">
    <text evidence="4">Lytic transglycosylase with a strong preference for naked glycan strands that lack stem peptides.</text>
</comment>
<evidence type="ECO:0000256" key="5">
    <source>
        <dbReference type="RuleBase" id="RU003495"/>
    </source>
</evidence>
<keyword evidence="8" id="KW-1185">Reference proteome</keyword>
<keyword evidence="3 4" id="KW-0961">Cell wall biogenesis/degradation</keyword>
<dbReference type="Proteomes" id="UP000193431">
    <property type="component" value="Chromosome"/>
</dbReference>
<dbReference type="RefSeq" id="WP_085765778.1">
    <property type="nucleotide sequence ID" value="NZ_CP019344.1"/>
</dbReference>
<gene>
    <name evidence="4" type="primary">rlpA</name>
    <name evidence="7" type="ORF">BST97_02595</name>
</gene>
<dbReference type="HAMAP" id="MF_02071">
    <property type="entry name" value="RlpA"/>
    <property type="match status" value="1"/>
</dbReference>
<reference evidence="7 8" key="1">
    <citation type="submission" date="2016-11" db="EMBL/GenBank/DDBJ databases">
        <title>Trade-off between light-utilization and light-protection in marine flavobacteria.</title>
        <authorList>
            <person name="Kumagai Y."/>
        </authorList>
    </citation>
    <scope>NUCLEOTIDE SEQUENCE [LARGE SCALE GENOMIC DNA]</scope>
    <source>
        <strain evidence="7 8">JCM 13191</strain>
    </source>
</reference>
<evidence type="ECO:0000256" key="3">
    <source>
        <dbReference type="ARBA" id="ARBA00023316"/>
    </source>
</evidence>
<dbReference type="Gene3D" id="3.30.70.1070">
    <property type="entry name" value="Sporulation related repeat"/>
    <property type="match status" value="1"/>
</dbReference>
<evidence type="ECO:0000256" key="2">
    <source>
        <dbReference type="ARBA" id="ARBA00023239"/>
    </source>
</evidence>
<dbReference type="EC" id="4.2.2.-" evidence="4"/>
<dbReference type="PROSITE" id="PS51724">
    <property type="entry name" value="SPOR"/>
    <property type="match status" value="1"/>
</dbReference>
<dbReference type="InterPro" id="IPR036680">
    <property type="entry name" value="SPOR-like_sf"/>
</dbReference>
<dbReference type="Gene3D" id="2.40.40.10">
    <property type="entry name" value="RlpA-like domain"/>
    <property type="match status" value="1"/>
</dbReference>
<dbReference type="CDD" id="cd22268">
    <property type="entry name" value="DPBB_RlpA-like"/>
    <property type="match status" value="1"/>
</dbReference>
<dbReference type="InterPro" id="IPR036908">
    <property type="entry name" value="RlpA-like_sf"/>
</dbReference>
<dbReference type="STRING" id="331648.BST97_02595"/>
<feature type="domain" description="SPOR" evidence="6">
    <location>
        <begin position="155"/>
        <end position="234"/>
    </location>
</feature>
<feature type="chain" id="PRO_5010892115" description="Probable endolytic peptidoglycan transglycosylase RlpA" evidence="4">
    <location>
        <begin position="21"/>
        <end position="243"/>
    </location>
</feature>
<evidence type="ECO:0000259" key="6">
    <source>
        <dbReference type="PROSITE" id="PS51724"/>
    </source>
</evidence>
<dbReference type="InterPro" id="IPR007730">
    <property type="entry name" value="SPOR-like_dom"/>
</dbReference>
<protein>
    <recommendedName>
        <fullName evidence="4">Probable endolytic peptidoglycan transglycosylase RlpA</fullName>
        <ecNumber evidence="4">4.2.2.-</ecNumber>
    </recommendedName>
</protein>
<accession>A0A1W6MHC0</accession>
<dbReference type="NCBIfam" id="TIGR00413">
    <property type="entry name" value="rlpA"/>
    <property type="match status" value="1"/>
</dbReference>
<dbReference type="Pfam" id="PF05036">
    <property type="entry name" value="SPOR"/>
    <property type="match status" value="1"/>
</dbReference>
<sequence precursor="true">MSKKFFTLLIASIFSILTFAQVQTGKASFYADKFEGRRTASGVKYRHDKATAAHRTLPFGTKLRVTNLANNRSQIVTVNDRGPFVRGRIIDVSKSIAQKLNFVGQGVTDVVIEVVGDSQTPVADNGTDTGDYQEEDDIDTYEQTPAEFYNIDINRADPAGFGVQIGSFQELANLMRLADNLEKSYGSKMTAQVKTVQGIKVYTLIIGNFDQRQQAERFKERIERQYPGSFIVEYAKFENVTGR</sequence>
<dbReference type="InterPro" id="IPR012997">
    <property type="entry name" value="RplA"/>
</dbReference>
<evidence type="ECO:0000313" key="7">
    <source>
        <dbReference type="EMBL" id="ARN76977.1"/>
    </source>
</evidence>
<dbReference type="EMBL" id="CP019344">
    <property type="protein sequence ID" value="ARN76977.1"/>
    <property type="molecule type" value="Genomic_DNA"/>
</dbReference>
<dbReference type="Pfam" id="PF03330">
    <property type="entry name" value="DPBB_1"/>
    <property type="match status" value="1"/>
</dbReference>
<dbReference type="OrthoDB" id="9779128at2"/>
<dbReference type="GO" id="GO:0071555">
    <property type="term" value="P:cell wall organization"/>
    <property type="evidence" value="ECO:0007669"/>
    <property type="project" value="UniProtKB-KW"/>
</dbReference>
<name>A0A1W6MHC0_9FLAO</name>
<dbReference type="SUPFAM" id="SSF50685">
    <property type="entry name" value="Barwin-like endoglucanases"/>
    <property type="match status" value="1"/>
</dbReference>
<dbReference type="GO" id="GO:0042834">
    <property type="term" value="F:peptidoglycan binding"/>
    <property type="evidence" value="ECO:0007669"/>
    <property type="project" value="InterPro"/>
</dbReference>
<dbReference type="InterPro" id="IPR009009">
    <property type="entry name" value="RlpA-like_DPBB"/>
</dbReference>